<organism evidence="2 3">
    <name type="scientific">Pleurodeles waltl</name>
    <name type="common">Iberian ribbed newt</name>
    <dbReference type="NCBI Taxonomy" id="8319"/>
    <lineage>
        <taxon>Eukaryota</taxon>
        <taxon>Metazoa</taxon>
        <taxon>Chordata</taxon>
        <taxon>Craniata</taxon>
        <taxon>Vertebrata</taxon>
        <taxon>Euteleostomi</taxon>
        <taxon>Amphibia</taxon>
        <taxon>Batrachia</taxon>
        <taxon>Caudata</taxon>
        <taxon>Salamandroidea</taxon>
        <taxon>Salamandridae</taxon>
        <taxon>Pleurodelinae</taxon>
        <taxon>Pleurodeles</taxon>
    </lineage>
</organism>
<gene>
    <name evidence="2" type="ORF">NDU88_005672</name>
</gene>
<proteinExistence type="predicted"/>
<dbReference type="Proteomes" id="UP001066276">
    <property type="component" value="Chromosome 4_1"/>
</dbReference>
<evidence type="ECO:0000313" key="3">
    <source>
        <dbReference type="Proteomes" id="UP001066276"/>
    </source>
</evidence>
<reference evidence="2" key="1">
    <citation type="journal article" date="2022" name="bioRxiv">
        <title>Sequencing and chromosome-scale assembly of the giantPleurodeles waltlgenome.</title>
        <authorList>
            <person name="Brown T."/>
            <person name="Elewa A."/>
            <person name="Iarovenko S."/>
            <person name="Subramanian E."/>
            <person name="Araus A.J."/>
            <person name="Petzold A."/>
            <person name="Susuki M."/>
            <person name="Suzuki K.-i.T."/>
            <person name="Hayashi T."/>
            <person name="Toyoda A."/>
            <person name="Oliveira C."/>
            <person name="Osipova E."/>
            <person name="Leigh N.D."/>
            <person name="Simon A."/>
            <person name="Yun M.H."/>
        </authorList>
    </citation>
    <scope>NUCLEOTIDE SEQUENCE</scope>
    <source>
        <strain evidence="2">20211129_DDA</strain>
        <tissue evidence="2">Liver</tissue>
    </source>
</reference>
<comment type="caution">
    <text evidence="2">The sequence shown here is derived from an EMBL/GenBank/DDBJ whole genome shotgun (WGS) entry which is preliminary data.</text>
</comment>
<dbReference type="EMBL" id="JANPWB010000007">
    <property type="protein sequence ID" value="KAJ1173847.1"/>
    <property type="molecule type" value="Genomic_DNA"/>
</dbReference>
<accession>A0AAV7TBF4</accession>
<evidence type="ECO:0000313" key="2">
    <source>
        <dbReference type="EMBL" id="KAJ1173847.1"/>
    </source>
</evidence>
<dbReference type="AlphaFoldDB" id="A0AAV7TBF4"/>
<evidence type="ECO:0000256" key="1">
    <source>
        <dbReference type="SAM" id="MobiDB-lite"/>
    </source>
</evidence>
<name>A0AAV7TBF4_PLEWA</name>
<protein>
    <submittedName>
        <fullName evidence="2">Uncharacterized protein</fullName>
    </submittedName>
</protein>
<sequence length="134" mass="14474">MSDLLEVKRCSMENEQLDYIVLELSKEYANGRAVERRDWGPGRNWSRGSSAGLPGDGEETLRDAAELRRGGASCTAPLIGGEGASLRVEERQVRLGPEGRGSAVLRSARAVEAESCPGGPCERRLACGTQTFHQ</sequence>
<keyword evidence="3" id="KW-1185">Reference proteome</keyword>
<feature type="region of interest" description="Disordered" evidence="1">
    <location>
        <begin position="36"/>
        <end position="58"/>
    </location>
</feature>